<proteinExistence type="predicted"/>
<evidence type="ECO:0000313" key="1">
    <source>
        <dbReference type="EMBL" id="CAG6689843.1"/>
    </source>
</evidence>
<dbReference type="EMBL" id="HBUF01294290">
    <property type="protein sequence ID" value="CAG6689842.1"/>
    <property type="molecule type" value="Transcribed_RNA"/>
</dbReference>
<sequence>MLGGIRATAAGRRTVVGRLLTIFRRVTISGRRWRGAIFGVHSRWTAMWWWAISWRGGWGTKFRVHSRGKRRRTILGVQSREAAIFEVKIESTSSSRSIF</sequence>
<name>A0A8D8TL62_9HEMI</name>
<reference evidence="1" key="1">
    <citation type="submission" date="2021-05" db="EMBL/GenBank/DDBJ databases">
        <authorList>
            <person name="Alioto T."/>
            <person name="Alioto T."/>
            <person name="Gomez Garrido J."/>
        </authorList>
    </citation>
    <scope>NUCLEOTIDE SEQUENCE</scope>
</reference>
<dbReference type="AlphaFoldDB" id="A0A8D8TL62"/>
<protein>
    <submittedName>
        <fullName evidence="1">Uncharacterized protein</fullName>
    </submittedName>
</protein>
<organism evidence="1">
    <name type="scientific">Cacopsylla melanoneura</name>
    <dbReference type="NCBI Taxonomy" id="428564"/>
    <lineage>
        <taxon>Eukaryota</taxon>
        <taxon>Metazoa</taxon>
        <taxon>Ecdysozoa</taxon>
        <taxon>Arthropoda</taxon>
        <taxon>Hexapoda</taxon>
        <taxon>Insecta</taxon>
        <taxon>Pterygota</taxon>
        <taxon>Neoptera</taxon>
        <taxon>Paraneoptera</taxon>
        <taxon>Hemiptera</taxon>
        <taxon>Sternorrhyncha</taxon>
        <taxon>Psylloidea</taxon>
        <taxon>Psyllidae</taxon>
        <taxon>Psyllinae</taxon>
        <taxon>Cacopsylla</taxon>
    </lineage>
</organism>
<accession>A0A8D8TL62</accession>
<dbReference type="EMBL" id="HBUF01294291">
    <property type="protein sequence ID" value="CAG6689843.1"/>
    <property type="molecule type" value="Transcribed_RNA"/>
</dbReference>